<dbReference type="OrthoDB" id="838659at2759"/>
<keyword evidence="3" id="KW-1185">Reference proteome</keyword>
<organism evidence="2 3">
    <name type="scientific">Jatropha curcas</name>
    <name type="common">Barbados nut</name>
    <dbReference type="NCBI Taxonomy" id="180498"/>
    <lineage>
        <taxon>Eukaryota</taxon>
        <taxon>Viridiplantae</taxon>
        <taxon>Streptophyta</taxon>
        <taxon>Embryophyta</taxon>
        <taxon>Tracheophyta</taxon>
        <taxon>Spermatophyta</taxon>
        <taxon>Magnoliopsida</taxon>
        <taxon>eudicotyledons</taxon>
        <taxon>Gunneridae</taxon>
        <taxon>Pentapetalae</taxon>
        <taxon>rosids</taxon>
        <taxon>fabids</taxon>
        <taxon>Malpighiales</taxon>
        <taxon>Euphorbiaceae</taxon>
        <taxon>Crotonoideae</taxon>
        <taxon>Jatropheae</taxon>
        <taxon>Jatropha</taxon>
    </lineage>
</organism>
<proteinExistence type="predicted"/>
<keyword evidence="1" id="KW-1133">Transmembrane helix</keyword>
<dbReference type="Proteomes" id="UP000027138">
    <property type="component" value="Unassembled WGS sequence"/>
</dbReference>
<dbReference type="AlphaFoldDB" id="A0A067KQE9"/>
<sequence>MDKDQGTTTVIGYPVQSFSNSQLPPVTVAVPSTAAISTSNSDTTTTNNHSREKSIKRVEIALMVIVTCFAVIGFWHFIKFGNYEEEFHAPDFKVQFVTVYPFNISSPYVAANWDIIFLVKNIDDWDYNYQDMEASVLLKDKNISSAMVGNFSLEGGRNVERKILQANLAVSSAVMAEQNENGSLTFSFMLKCTGTKIEFKKTMKMIVLCENLKVKFISDDRGSLMDGPFKCKVNVYKMD</sequence>
<name>A0A067KQE9_JATCU</name>
<evidence type="ECO:0000256" key="1">
    <source>
        <dbReference type="SAM" id="Phobius"/>
    </source>
</evidence>
<evidence type="ECO:0000313" key="3">
    <source>
        <dbReference type="Proteomes" id="UP000027138"/>
    </source>
</evidence>
<dbReference type="EMBL" id="KK914525">
    <property type="protein sequence ID" value="KDP34525.1"/>
    <property type="molecule type" value="Genomic_DNA"/>
</dbReference>
<evidence type="ECO:0000313" key="2">
    <source>
        <dbReference type="EMBL" id="KDP34525.1"/>
    </source>
</evidence>
<gene>
    <name evidence="2" type="ORF">JCGZ_11075</name>
</gene>
<protein>
    <recommendedName>
        <fullName evidence="4">Late embryogenesis abundant protein LEA-2 subgroup domain-containing protein</fullName>
    </recommendedName>
</protein>
<keyword evidence="1" id="KW-0472">Membrane</keyword>
<feature type="transmembrane region" description="Helical" evidence="1">
    <location>
        <begin position="60"/>
        <end position="78"/>
    </location>
</feature>
<keyword evidence="1" id="KW-0812">Transmembrane</keyword>
<evidence type="ECO:0008006" key="4">
    <source>
        <dbReference type="Google" id="ProtNLM"/>
    </source>
</evidence>
<accession>A0A067KQE9</accession>
<reference evidence="2 3" key="1">
    <citation type="journal article" date="2014" name="PLoS ONE">
        <title>Global Analysis of Gene Expression Profiles in Physic Nut (Jatropha curcas L.) Seedlings Exposed to Salt Stress.</title>
        <authorList>
            <person name="Zhang L."/>
            <person name="Zhang C."/>
            <person name="Wu P."/>
            <person name="Chen Y."/>
            <person name="Li M."/>
            <person name="Jiang H."/>
            <person name="Wu G."/>
        </authorList>
    </citation>
    <scope>NUCLEOTIDE SEQUENCE [LARGE SCALE GENOMIC DNA]</scope>
    <source>
        <strain evidence="3">cv. GZQX0401</strain>
        <tissue evidence="2">Young leaves</tissue>
    </source>
</reference>